<organism evidence="5 6">
    <name type="scientific">Kolteria novifilia</name>
    <dbReference type="NCBI Taxonomy" id="2527975"/>
    <lineage>
        <taxon>Bacteria</taxon>
        <taxon>Pseudomonadati</taxon>
        <taxon>Planctomycetota</taxon>
        <taxon>Planctomycetia</taxon>
        <taxon>Kolteriales</taxon>
        <taxon>Kolteriaceae</taxon>
        <taxon>Kolteria</taxon>
    </lineage>
</organism>
<dbReference type="GO" id="GO:0047061">
    <property type="term" value="F:glucose-fructose oxidoreductase activity"/>
    <property type="evidence" value="ECO:0007669"/>
    <property type="project" value="UniProtKB-EC"/>
</dbReference>
<reference evidence="5 6" key="1">
    <citation type="submission" date="2019-02" db="EMBL/GenBank/DDBJ databases">
        <title>Deep-cultivation of Planctomycetes and their phenomic and genomic characterization uncovers novel biology.</title>
        <authorList>
            <person name="Wiegand S."/>
            <person name="Jogler M."/>
            <person name="Boedeker C."/>
            <person name="Pinto D."/>
            <person name="Vollmers J."/>
            <person name="Rivas-Marin E."/>
            <person name="Kohn T."/>
            <person name="Peeters S.H."/>
            <person name="Heuer A."/>
            <person name="Rast P."/>
            <person name="Oberbeckmann S."/>
            <person name="Bunk B."/>
            <person name="Jeske O."/>
            <person name="Meyerdierks A."/>
            <person name="Storesund J.E."/>
            <person name="Kallscheuer N."/>
            <person name="Luecker S."/>
            <person name="Lage O.M."/>
            <person name="Pohl T."/>
            <person name="Merkel B.J."/>
            <person name="Hornburger P."/>
            <person name="Mueller R.-W."/>
            <person name="Bruemmer F."/>
            <person name="Labrenz M."/>
            <person name="Spormann A.M."/>
            <person name="Op den Camp H."/>
            <person name="Overmann J."/>
            <person name="Amann R."/>
            <person name="Jetten M.S.M."/>
            <person name="Mascher T."/>
            <person name="Medema M.H."/>
            <person name="Devos D.P."/>
            <person name="Kaster A.-K."/>
            <person name="Ovreas L."/>
            <person name="Rohde M."/>
            <person name="Galperin M.Y."/>
            <person name="Jogler C."/>
        </authorList>
    </citation>
    <scope>NUCLEOTIDE SEQUENCE [LARGE SCALE GENOMIC DNA]</scope>
    <source>
        <strain evidence="5 6">Pan216</strain>
    </source>
</reference>
<dbReference type="EC" id="1.1.99.28" evidence="5"/>
<dbReference type="EMBL" id="CP036279">
    <property type="protein sequence ID" value="QDU64268.1"/>
    <property type="molecule type" value="Genomic_DNA"/>
</dbReference>
<dbReference type="InterPro" id="IPR000683">
    <property type="entry name" value="Gfo/Idh/MocA-like_OxRdtase_N"/>
</dbReference>
<protein>
    <submittedName>
        <fullName evidence="5">Glucose--fructose oxidoreductase</fullName>
        <ecNumber evidence="5">1.1.99.28</ecNumber>
    </submittedName>
</protein>
<dbReference type="RefSeq" id="WP_145262348.1">
    <property type="nucleotide sequence ID" value="NZ_CP036279.1"/>
</dbReference>
<dbReference type="SUPFAM" id="SSF51735">
    <property type="entry name" value="NAD(P)-binding Rossmann-fold domains"/>
    <property type="match status" value="1"/>
</dbReference>
<dbReference type="GO" id="GO:0000166">
    <property type="term" value="F:nucleotide binding"/>
    <property type="evidence" value="ECO:0007669"/>
    <property type="project" value="InterPro"/>
</dbReference>
<accession>A0A518BBA2</accession>
<feature type="domain" description="GFO/IDH/MocA-like oxidoreductase" evidence="4">
    <location>
        <begin position="134"/>
        <end position="249"/>
    </location>
</feature>
<dbReference type="SUPFAM" id="SSF55347">
    <property type="entry name" value="Glyceraldehyde-3-phosphate dehydrogenase-like, C-terminal domain"/>
    <property type="match status" value="1"/>
</dbReference>
<sequence length="336" mass="37359">MAKTRWGILSTAKIAVEQVIPALKYSDSCEVVAIASRRLPGAQQAAERLGIPNAHGAYDDLLDNPDVDIVYNPLPNHLHVPWTIKALEAGKHVLCEKPIGLSAAQGQELVDAGRRHPTLKLMEAFMYRHHPQWRLAHRLATDGSIGELRTIQTFFSFFNNDPENIRSNPDWGGGALMDIGCYPISLSRFLFGAEPTRVLGTVEFDPELHIDRMTSGVLEFERGTSTFTCSTQLADYQRVNIVGTEGRVEIEVPFNAPIDRPCRLWHQDRHAVRELTVDQCNQYTIQGDLFSQAVLNDTPVPTPIEDAVSNMLVIEAILESGRTGSWAPIDQEVEAV</sequence>
<gene>
    <name evidence="5" type="primary">gfo_5</name>
    <name evidence="5" type="ORF">Pan216_51570</name>
</gene>
<evidence type="ECO:0000256" key="1">
    <source>
        <dbReference type="ARBA" id="ARBA00010928"/>
    </source>
</evidence>
<name>A0A518BBA2_9BACT</name>
<dbReference type="AlphaFoldDB" id="A0A518BBA2"/>
<evidence type="ECO:0000313" key="6">
    <source>
        <dbReference type="Proteomes" id="UP000317093"/>
    </source>
</evidence>
<dbReference type="KEGG" id="knv:Pan216_51570"/>
<comment type="similarity">
    <text evidence="1">Belongs to the Gfo/Idh/MocA family.</text>
</comment>
<dbReference type="Gene3D" id="3.30.360.10">
    <property type="entry name" value="Dihydrodipicolinate Reductase, domain 2"/>
    <property type="match status" value="1"/>
</dbReference>
<dbReference type="InterPro" id="IPR036291">
    <property type="entry name" value="NAD(P)-bd_dom_sf"/>
</dbReference>
<dbReference type="Gene3D" id="3.40.50.720">
    <property type="entry name" value="NAD(P)-binding Rossmann-like Domain"/>
    <property type="match status" value="1"/>
</dbReference>
<dbReference type="PANTHER" id="PTHR22604">
    <property type="entry name" value="OXIDOREDUCTASES"/>
    <property type="match status" value="1"/>
</dbReference>
<evidence type="ECO:0000259" key="4">
    <source>
        <dbReference type="Pfam" id="PF22725"/>
    </source>
</evidence>
<feature type="domain" description="Gfo/Idh/MocA-like oxidoreductase N-terminal" evidence="3">
    <location>
        <begin position="7"/>
        <end position="117"/>
    </location>
</feature>
<evidence type="ECO:0000313" key="5">
    <source>
        <dbReference type="EMBL" id="QDU64268.1"/>
    </source>
</evidence>
<evidence type="ECO:0000256" key="2">
    <source>
        <dbReference type="ARBA" id="ARBA00023002"/>
    </source>
</evidence>
<dbReference type="OrthoDB" id="9783105at2"/>
<dbReference type="InterPro" id="IPR050984">
    <property type="entry name" value="Gfo/Idh/MocA_domain"/>
</dbReference>
<dbReference type="PANTHER" id="PTHR22604:SF105">
    <property type="entry name" value="TRANS-1,2-DIHYDROBENZENE-1,2-DIOL DEHYDROGENASE"/>
    <property type="match status" value="1"/>
</dbReference>
<keyword evidence="6" id="KW-1185">Reference proteome</keyword>
<proteinExistence type="inferred from homology"/>
<dbReference type="Proteomes" id="UP000317093">
    <property type="component" value="Chromosome"/>
</dbReference>
<dbReference type="Pfam" id="PF22725">
    <property type="entry name" value="GFO_IDH_MocA_C3"/>
    <property type="match status" value="1"/>
</dbReference>
<keyword evidence="2 5" id="KW-0560">Oxidoreductase</keyword>
<dbReference type="InterPro" id="IPR055170">
    <property type="entry name" value="GFO_IDH_MocA-like_dom"/>
</dbReference>
<evidence type="ECO:0000259" key="3">
    <source>
        <dbReference type="Pfam" id="PF01408"/>
    </source>
</evidence>
<dbReference type="Pfam" id="PF01408">
    <property type="entry name" value="GFO_IDH_MocA"/>
    <property type="match status" value="1"/>
</dbReference>